<name>A0ABR2VNP8_9FUNG</name>
<evidence type="ECO:0000313" key="3">
    <source>
        <dbReference type="Proteomes" id="UP001479436"/>
    </source>
</evidence>
<sequence length="68" mass="7422">MENERPDSREKGMSPYFLFCAFSAVLAGFNAGYNGGVSNTSENIILRCPPATEIGDFPDCLPMSSLVW</sequence>
<comment type="caution">
    <text evidence="2">The sequence shown here is derived from an EMBL/GenBank/DDBJ whole genome shotgun (WGS) entry which is preliminary data.</text>
</comment>
<dbReference type="Proteomes" id="UP001479436">
    <property type="component" value="Unassembled WGS sequence"/>
</dbReference>
<organism evidence="2 3">
    <name type="scientific">Basidiobolus ranarum</name>
    <dbReference type="NCBI Taxonomy" id="34480"/>
    <lineage>
        <taxon>Eukaryota</taxon>
        <taxon>Fungi</taxon>
        <taxon>Fungi incertae sedis</taxon>
        <taxon>Zoopagomycota</taxon>
        <taxon>Entomophthoromycotina</taxon>
        <taxon>Basidiobolomycetes</taxon>
        <taxon>Basidiobolales</taxon>
        <taxon>Basidiobolaceae</taxon>
        <taxon>Basidiobolus</taxon>
    </lineage>
</organism>
<gene>
    <name evidence="2" type="primary">HGT20_29</name>
    <name evidence="2" type="ORF">K7432_015430</name>
</gene>
<keyword evidence="1" id="KW-0472">Membrane</keyword>
<protein>
    <submittedName>
        <fullName evidence="2">Bifunctional purine biosynthesis protein PurH</fullName>
    </submittedName>
</protein>
<evidence type="ECO:0000256" key="1">
    <source>
        <dbReference type="SAM" id="Phobius"/>
    </source>
</evidence>
<accession>A0ABR2VNP8</accession>
<keyword evidence="3" id="KW-1185">Reference proteome</keyword>
<keyword evidence="1" id="KW-0812">Transmembrane</keyword>
<feature type="transmembrane region" description="Helical" evidence="1">
    <location>
        <begin position="12"/>
        <end position="33"/>
    </location>
</feature>
<evidence type="ECO:0000313" key="2">
    <source>
        <dbReference type="EMBL" id="KAK9685650.1"/>
    </source>
</evidence>
<reference evidence="2 3" key="1">
    <citation type="submission" date="2023-04" db="EMBL/GenBank/DDBJ databases">
        <title>Genome of Basidiobolus ranarum AG-B5.</title>
        <authorList>
            <person name="Stajich J.E."/>
            <person name="Carter-House D."/>
            <person name="Gryganskyi A."/>
        </authorList>
    </citation>
    <scope>NUCLEOTIDE SEQUENCE [LARGE SCALE GENOMIC DNA]</scope>
    <source>
        <strain evidence="2 3">AG-B5</strain>
    </source>
</reference>
<proteinExistence type="predicted"/>
<keyword evidence="1" id="KW-1133">Transmembrane helix</keyword>
<dbReference type="EMBL" id="JASJQH010008967">
    <property type="protein sequence ID" value="KAK9685650.1"/>
    <property type="molecule type" value="Genomic_DNA"/>
</dbReference>